<dbReference type="Proteomes" id="UP000654075">
    <property type="component" value="Unassembled WGS sequence"/>
</dbReference>
<dbReference type="InterPro" id="IPR016024">
    <property type="entry name" value="ARM-type_fold"/>
</dbReference>
<comment type="caution">
    <text evidence="1">The sequence shown here is derived from an EMBL/GenBank/DDBJ whole genome shotgun (WGS) entry which is preliminary data.</text>
</comment>
<accession>A0A813EHI4</accession>
<protein>
    <recommendedName>
        <fullName evidence="3">MMS19 nucleotide excision repair protein</fullName>
    </recommendedName>
</protein>
<organism evidence="1 2">
    <name type="scientific">Polarella glacialis</name>
    <name type="common">Dinoflagellate</name>
    <dbReference type="NCBI Taxonomy" id="89957"/>
    <lineage>
        <taxon>Eukaryota</taxon>
        <taxon>Sar</taxon>
        <taxon>Alveolata</taxon>
        <taxon>Dinophyceae</taxon>
        <taxon>Suessiales</taxon>
        <taxon>Suessiaceae</taxon>
        <taxon>Polarella</taxon>
    </lineage>
</organism>
<dbReference type="SUPFAM" id="SSF48371">
    <property type="entry name" value="ARM repeat"/>
    <property type="match status" value="1"/>
</dbReference>
<name>A0A813EHI4_POLGL</name>
<gene>
    <name evidence="1" type="ORF">PGLA1383_LOCUS16046</name>
</gene>
<evidence type="ECO:0000313" key="2">
    <source>
        <dbReference type="Proteomes" id="UP000654075"/>
    </source>
</evidence>
<dbReference type="AlphaFoldDB" id="A0A813EHI4"/>
<reference evidence="1" key="1">
    <citation type="submission" date="2021-02" db="EMBL/GenBank/DDBJ databases">
        <authorList>
            <person name="Dougan E. K."/>
            <person name="Rhodes N."/>
            <person name="Thang M."/>
            <person name="Chan C."/>
        </authorList>
    </citation>
    <scope>NUCLEOTIDE SEQUENCE</scope>
</reference>
<evidence type="ECO:0000313" key="1">
    <source>
        <dbReference type="EMBL" id="CAE8597604.1"/>
    </source>
</evidence>
<keyword evidence="2" id="KW-1185">Reference proteome</keyword>
<proteinExistence type="predicted"/>
<dbReference type="EMBL" id="CAJNNV010009628">
    <property type="protein sequence ID" value="CAE8597604.1"/>
    <property type="molecule type" value="Genomic_DNA"/>
</dbReference>
<feature type="non-terminal residue" evidence="1">
    <location>
        <position position="1"/>
    </location>
</feature>
<feature type="non-terminal residue" evidence="1">
    <location>
        <position position="117"/>
    </location>
</feature>
<sequence>AMLVLGGPQLSEVRIEALTALERGLPAEEGAALPAFIAAGGLFVLLSLLSPSTKLDANPEVLEGAAHLLERLALEHGQVLVPLLQDCHPSILLHKLVLDSRGSSCLKQHALAARRAL</sequence>
<evidence type="ECO:0008006" key="3">
    <source>
        <dbReference type="Google" id="ProtNLM"/>
    </source>
</evidence>